<organism evidence="8 9">
    <name type="scientific">Biomphalaria glabrata</name>
    <name type="common">Bloodfluke planorb</name>
    <name type="synonym">Freshwater snail</name>
    <dbReference type="NCBI Taxonomy" id="6526"/>
    <lineage>
        <taxon>Eukaryota</taxon>
        <taxon>Metazoa</taxon>
        <taxon>Spiralia</taxon>
        <taxon>Lophotrochozoa</taxon>
        <taxon>Mollusca</taxon>
        <taxon>Gastropoda</taxon>
        <taxon>Heterobranchia</taxon>
        <taxon>Euthyneura</taxon>
        <taxon>Panpulmonata</taxon>
        <taxon>Hygrophila</taxon>
        <taxon>Lymnaeoidea</taxon>
        <taxon>Planorbidae</taxon>
        <taxon>Biomphalaria</taxon>
    </lineage>
</organism>
<dbReference type="GO" id="GO:0005739">
    <property type="term" value="C:mitochondrion"/>
    <property type="evidence" value="ECO:0007669"/>
    <property type="project" value="UniProtKB-SubCell"/>
</dbReference>
<dbReference type="InterPro" id="IPR004434">
    <property type="entry name" value="Isocitrate_DH_NAD"/>
</dbReference>
<dbReference type="PROSITE" id="PS00470">
    <property type="entry name" value="IDH_IMDH"/>
    <property type="match status" value="1"/>
</dbReference>
<keyword evidence="3 6" id="KW-0816">Tricarboxylic acid cycle</keyword>
<dbReference type="RefSeq" id="XP_055882491.1">
    <property type="nucleotide sequence ID" value="XM_056026516.1"/>
</dbReference>
<name>A0A9W3A5P8_BIOGL</name>
<evidence type="ECO:0000256" key="1">
    <source>
        <dbReference type="ARBA" id="ARBA00004173"/>
    </source>
</evidence>
<feature type="domain" description="Isopropylmalate dehydrogenase-like" evidence="7">
    <location>
        <begin position="66"/>
        <end position="389"/>
    </location>
</feature>
<evidence type="ECO:0000313" key="8">
    <source>
        <dbReference type="Proteomes" id="UP001165740"/>
    </source>
</evidence>
<dbReference type="InterPro" id="IPR024084">
    <property type="entry name" value="IsoPropMal-DH-like_dom"/>
</dbReference>
<dbReference type="NCBIfam" id="TIGR00175">
    <property type="entry name" value="mito_nad_idh"/>
    <property type="match status" value="1"/>
</dbReference>
<sequence length="414" mass="45762">MSATFRYRLGHKYFLKAKSLLPQLLTTEDSAGSVSMCYESKRQYVWAPHLYQAQEEAVAKYGGRHTVTLMTGDGVGPELLSHVQEIFRYAGAPIDFEIVEINASTNTPKDMENALLSVKRNGVALKGNIETKFDDPSFKSMNLALRTKLDLFASIVKCKSIPGIPVRHQDVDCVLIRENTEGEYRQLEHENVPGVVESLKIITAAKSLKIAKFAFDYAVQHERKKVTAIHKANIMKLGDGLFLQCCKEVSKEYPNIDFNDLIIDNASMQMVSRPSQFDVLLMPNLYGNILGNIACGLIGGAGVAAGMNIGDKYAVFESGTRNSGRSLKNKNIANPTGILLASCDMLTYLGHSDHAKIIRESVLTVISDKQIRTPDIGGTSTTMDFIKAIIDDIRPKTLAWVKYCRLIMLNNCSG</sequence>
<evidence type="ECO:0000313" key="9">
    <source>
        <dbReference type="RefSeq" id="XP_055882491.1"/>
    </source>
</evidence>
<comment type="subcellular location">
    <subcellularLocation>
        <location evidence="1 6">Mitochondrion</location>
    </subcellularLocation>
</comment>
<dbReference type="OMA" id="PWSCDYY"/>
<dbReference type="OrthoDB" id="10261637at2759"/>
<dbReference type="GO" id="GO:0006099">
    <property type="term" value="P:tricarboxylic acid cycle"/>
    <property type="evidence" value="ECO:0007669"/>
    <property type="project" value="UniProtKB-UniRule"/>
</dbReference>
<gene>
    <name evidence="9" type="primary">LOC106051826</name>
</gene>
<dbReference type="Gene3D" id="3.40.718.10">
    <property type="entry name" value="Isopropylmalate Dehydrogenase"/>
    <property type="match status" value="1"/>
</dbReference>
<dbReference type="FunFam" id="3.40.718.10:FF:000001">
    <property type="entry name" value="Isocitrate dehydrogenase [NAD] subunit, mitochondrial"/>
    <property type="match status" value="1"/>
</dbReference>
<dbReference type="SMART" id="SM01329">
    <property type="entry name" value="Iso_dh"/>
    <property type="match status" value="1"/>
</dbReference>
<dbReference type="SUPFAM" id="SSF53659">
    <property type="entry name" value="Isocitrate/Isopropylmalate dehydrogenase-like"/>
    <property type="match status" value="1"/>
</dbReference>
<dbReference type="GO" id="GO:0051287">
    <property type="term" value="F:NAD binding"/>
    <property type="evidence" value="ECO:0007669"/>
    <property type="project" value="UniProtKB-UniRule"/>
</dbReference>
<dbReference type="GO" id="GO:0016616">
    <property type="term" value="F:oxidoreductase activity, acting on the CH-OH group of donors, NAD or NADP as acceptor"/>
    <property type="evidence" value="ECO:0007669"/>
    <property type="project" value="InterPro"/>
</dbReference>
<dbReference type="InterPro" id="IPR019818">
    <property type="entry name" value="IsoCit/isopropylmalate_DH_CS"/>
</dbReference>
<proteinExistence type="inferred from homology"/>
<dbReference type="GeneID" id="106051826"/>
<dbReference type="GO" id="GO:0006102">
    <property type="term" value="P:isocitrate metabolic process"/>
    <property type="evidence" value="ECO:0007669"/>
    <property type="project" value="TreeGrafter"/>
</dbReference>
<evidence type="ECO:0000256" key="3">
    <source>
        <dbReference type="ARBA" id="ARBA00022532"/>
    </source>
</evidence>
<dbReference type="PANTHER" id="PTHR11835:SF60">
    <property type="entry name" value="ISOCITRATE DEHYDROGENASE [NAD] SUBUNIT, MITOCHONDRIAL"/>
    <property type="match status" value="1"/>
</dbReference>
<accession>A0A9W3A5P8</accession>
<dbReference type="PANTHER" id="PTHR11835">
    <property type="entry name" value="DECARBOXYLATING DEHYDROGENASES-ISOCITRATE, ISOPROPYLMALATE, TARTRATE"/>
    <property type="match status" value="1"/>
</dbReference>
<dbReference type="Pfam" id="PF00180">
    <property type="entry name" value="Iso_dh"/>
    <property type="match status" value="1"/>
</dbReference>
<dbReference type="GO" id="GO:0000287">
    <property type="term" value="F:magnesium ion binding"/>
    <property type="evidence" value="ECO:0007669"/>
    <property type="project" value="UniProtKB-UniRule"/>
</dbReference>
<keyword evidence="8" id="KW-1185">Reference proteome</keyword>
<evidence type="ECO:0000256" key="5">
    <source>
        <dbReference type="ARBA" id="ARBA00023128"/>
    </source>
</evidence>
<keyword evidence="4 6" id="KW-0809">Transit peptide</keyword>
<evidence type="ECO:0000256" key="2">
    <source>
        <dbReference type="ARBA" id="ARBA00007769"/>
    </source>
</evidence>
<protein>
    <recommendedName>
        <fullName evidence="6">Isocitrate dehydrogenase [NAD] subunit, mitochondrial</fullName>
    </recommendedName>
</protein>
<dbReference type="Proteomes" id="UP001165740">
    <property type="component" value="Chromosome 4"/>
</dbReference>
<comment type="similarity">
    <text evidence="2 6">Belongs to the isocitrate and isopropylmalate dehydrogenases family.</text>
</comment>
<evidence type="ECO:0000259" key="7">
    <source>
        <dbReference type="SMART" id="SM01329"/>
    </source>
</evidence>
<evidence type="ECO:0000256" key="4">
    <source>
        <dbReference type="ARBA" id="ARBA00022946"/>
    </source>
</evidence>
<keyword evidence="5 6" id="KW-0496">Mitochondrion</keyword>
<dbReference type="AlphaFoldDB" id="A0A9W3A5P8"/>
<reference evidence="9" key="1">
    <citation type="submission" date="2025-08" db="UniProtKB">
        <authorList>
            <consortium name="RefSeq"/>
        </authorList>
    </citation>
    <scope>IDENTIFICATION</scope>
</reference>
<evidence type="ECO:0000256" key="6">
    <source>
        <dbReference type="RuleBase" id="RU361266"/>
    </source>
</evidence>